<comment type="cofactor">
    <cofactor evidence="1">
        <name>Zn(2+)</name>
        <dbReference type="ChEBI" id="CHEBI:29105"/>
    </cofactor>
</comment>
<dbReference type="GO" id="GO:0046103">
    <property type="term" value="P:inosine biosynthetic process"/>
    <property type="evidence" value="ECO:0007669"/>
    <property type="project" value="TreeGrafter"/>
</dbReference>
<comment type="caution">
    <text evidence="5">The sequence shown here is derived from an EMBL/GenBank/DDBJ whole genome shotgun (WGS) entry which is preliminary data.</text>
</comment>
<dbReference type="Gene3D" id="3.20.20.140">
    <property type="entry name" value="Metal-dependent hydrolases"/>
    <property type="match status" value="1"/>
</dbReference>
<dbReference type="PANTHER" id="PTHR11409:SF37">
    <property type="entry name" value="ADENOSINE DEAMINASE DOMAIN-CONTAINING PROTEIN"/>
    <property type="match status" value="1"/>
</dbReference>
<dbReference type="InterPro" id="IPR032466">
    <property type="entry name" value="Metal_Hydrolase"/>
</dbReference>
<evidence type="ECO:0000256" key="1">
    <source>
        <dbReference type="ARBA" id="ARBA00001947"/>
    </source>
</evidence>
<dbReference type="OrthoDB" id="7202371at2759"/>
<keyword evidence="3" id="KW-0378">Hydrolase</keyword>
<dbReference type="GO" id="GO:0006154">
    <property type="term" value="P:adenosine catabolic process"/>
    <property type="evidence" value="ECO:0007669"/>
    <property type="project" value="TreeGrafter"/>
</dbReference>
<dbReference type="InterPro" id="IPR006330">
    <property type="entry name" value="Ado/ade_deaminase"/>
</dbReference>
<name>A0A5N6KA21_MONLA</name>
<evidence type="ECO:0000256" key="3">
    <source>
        <dbReference type="ARBA" id="ARBA00022801"/>
    </source>
</evidence>
<proteinExistence type="predicted"/>
<evidence type="ECO:0000313" key="5">
    <source>
        <dbReference type="EMBL" id="KAB8300008.1"/>
    </source>
</evidence>
<gene>
    <name evidence="5" type="ORF">EYC80_000248</name>
</gene>
<organism evidence="5 6">
    <name type="scientific">Monilinia laxa</name>
    <name type="common">Brown rot fungus</name>
    <name type="synonym">Sclerotinia laxa</name>
    <dbReference type="NCBI Taxonomy" id="61186"/>
    <lineage>
        <taxon>Eukaryota</taxon>
        <taxon>Fungi</taxon>
        <taxon>Dikarya</taxon>
        <taxon>Ascomycota</taxon>
        <taxon>Pezizomycotina</taxon>
        <taxon>Leotiomycetes</taxon>
        <taxon>Helotiales</taxon>
        <taxon>Sclerotiniaceae</taxon>
        <taxon>Monilinia</taxon>
    </lineage>
</organism>
<dbReference type="PANTHER" id="PTHR11409">
    <property type="entry name" value="ADENOSINE DEAMINASE"/>
    <property type="match status" value="1"/>
</dbReference>
<dbReference type="GO" id="GO:0004000">
    <property type="term" value="F:adenosine deaminase activity"/>
    <property type="evidence" value="ECO:0007669"/>
    <property type="project" value="TreeGrafter"/>
</dbReference>
<dbReference type="Proteomes" id="UP000326757">
    <property type="component" value="Unassembled WGS sequence"/>
</dbReference>
<evidence type="ECO:0000313" key="6">
    <source>
        <dbReference type="Proteomes" id="UP000326757"/>
    </source>
</evidence>
<reference evidence="5 6" key="1">
    <citation type="submission" date="2019-06" db="EMBL/GenBank/DDBJ databases">
        <title>Genome Sequence of the Brown Rot Fungal Pathogen Monilinia laxa.</title>
        <authorList>
            <person name="De Miccolis Angelini R.M."/>
            <person name="Landi L."/>
            <person name="Abate D."/>
            <person name="Pollastro S."/>
            <person name="Romanazzi G."/>
            <person name="Faretra F."/>
        </authorList>
    </citation>
    <scope>NUCLEOTIDE SEQUENCE [LARGE SCALE GENOMIC DNA]</scope>
    <source>
        <strain evidence="5 6">Mlax316</strain>
    </source>
</reference>
<dbReference type="SUPFAM" id="SSF51556">
    <property type="entry name" value="Metallo-dependent hydrolases"/>
    <property type="match status" value="1"/>
</dbReference>
<dbReference type="AlphaFoldDB" id="A0A5N6KA21"/>
<keyword evidence="2" id="KW-0479">Metal-binding</keyword>
<evidence type="ECO:0000259" key="4">
    <source>
        <dbReference type="Pfam" id="PF00962"/>
    </source>
</evidence>
<dbReference type="InterPro" id="IPR001365">
    <property type="entry name" value="A_deaminase_dom"/>
</dbReference>
<accession>A0A5N6KA21</accession>
<protein>
    <recommendedName>
        <fullName evidence="4">Adenosine deaminase domain-containing protein</fullName>
    </recommendedName>
</protein>
<feature type="domain" description="Adenosine deaminase" evidence="4">
    <location>
        <begin position="308"/>
        <end position="569"/>
    </location>
</feature>
<keyword evidence="6" id="KW-1185">Reference proteome</keyword>
<evidence type="ECO:0000256" key="2">
    <source>
        <dbReference type="ARBA" id="ARBA00022723"/>
    </source>
</evidence>
<sequence>MVNVNLEDPLYGVMHKCDFVIIFTINTFNISPQVCQATLLIKTCEIKEAQREKPRSSILKMPQSGRPGTRAKEMWRLAIEKREFDTPEDYNKALKSLQLAERRTAFDAEAEELASEVEKRAAKIVHRIRDYDWDKTYGKPVDAKGLATGKRTQGEHFLGNVDLINSTKLMEIAKRMPKGAHLHIHFNSCLPARFLIQQARNIDAMYIRSTLPLTKPENYAESRISFMVMTPHEATHVKGEEKEIYVPLGNVNDEDYVSNRWMSYKKFQREFNFQDQKLSGTMGAEIWLERKMQISEDEAHSCNQTGRGIWEKFNYRTQMMKGLFAYESAFRNYTRECIKDFVKENIQYAEIRPNFMATNSLKSDDGTKTIGNEGIMNIIDEELHRTMQDIQSSKQYFGGMKVIYCTPRSFDRGQIEVALDECIDLKKKYQKLLCGFDLVGHEEMGNELRHFVPEFLAFRRKCRDQKLEIPFLFHCGETLQVGDKVDGNLFDAILLNAKRIGHGYAVARHPMLMEIFKEKNIAIESCPISNEVLGLAPNIAGHNLPILLANDVPSGLTTGHQFLADIDLQALQRDYYEVRQPFASIRLFHLPLPPYRLFNTINWEEKKLKLFNKTRWNKTIPGVEAHRFGYNVCNERQLGILRAYYLSNPYFYHILIMF</sequence>
<dbReference type="EMBL" id="VIGI01000005">
    <property type="protein sequence ID" value="KAB8300008.1"/>
    <property type="molecule type" value="Genomic_DNA"/>
</dbReference>
<dbReference type="GO" id="GO:0046872">
    <property type="term" value="F:metal ion binding"/>
    <property type="evidence" value="ECO:0007669"/>
    <property type="project" value="UniProtKB-KW"/>
</dbReference>
<dbReference type="Pfam" id="PF00962">
    <property type="entry name" value="A_deaminase"/>
    <property type="match status" value="1"/>
</dbReference>